<dbReference type="EMBL" id="JACOOH010000005">
    <property type="protein sequence ID" value="MBC5621906.1"/>
    <property type="molecule type" value="Genomic_DNA"/>
</dbReference>
<dbReference type="InterPro" id="IPR011152">
    <property type="entry name" value="Pesterase_MJ0912"/>
</dbReference>
<accession>A0ABR7D1U5</accession>
<dbReference type="InterPro" id="IPR050126">
    <property type="entry name" value="Ap4A_hydrolase"/>
</dbReference>
<name>A0ABR7D1U5_9BACT</name>
<evidence type="ECO:0000313" key="4">
    <source>
        <dbReference type="Proteomes" id="UP000646484"/>
    </source>
</evidence>
<dbReference type="PANTHER" id="PTHR42850:SF2">
    <property type="entry name" value="BLL5683 PROTEIN"/>
    <property type="match status" value="1"/>
</dbReference>
<dbReference type="InterPro" id="IPR024654">
    <property type="entry name" value="Calcineurin-like_PHP_lpxH"/>
</dbReference>
<dbReference type="Pfam" id="PF12850">
    <property type="entry name" value="Metallophos_2"/>
    <property type="match status" value="1"/>
</dbReference>
<evidence type="ECO:0000256" key="1">
    <source>
        <dbReference type="ARBA" id="ARBA00008950"/>
    </source>
</evidence>
<dbReference type="PANTHER" id="PTHR42850">
    <property type="entry name" value="METALLOPHOSPHOESTERASE"/>
    <property type="match status" value="1"/>
</dbReference>
<protein>
    <submittedName>
        <fullName evidence="3">Metallophosphoesterase family protein</fullName>
    </submittedName>
</protein>
<gene>
    <name evidence="3" type="ORF">H8S64_12430</name>
</gene>
<sequence>MGSKFVILSDIHANLSALKAVIRDFKEKYKPDGIFFLGDIINYGMRPNEVILEIKALSKEYEVMCNLFGNHEKALMDSTHFSRFSSERGRVTLKYTKDILTADSYEYIQSRMQGEGYAEILLNGRSVLCLHGELRDVYWGKLTSESMKEESYSKYDYVLSGHTHFPLHVEMFYAGGCIEFRGKKRTVFMNPGSIGQPRNHNPKAQYLYWDMGTDTFHYNAVEYDIALEQSLYTDAVDVFYKNRLLNGI</sequence>
<feature type="domain" description="Calcineurin-like phosphoesterase" evidence="2">
    <location>
        <begin position="4"/>
        <end position="210"/>
    </location>
</feature>
<dbReference type="Proteomes" id="UP000646484">
    <property type="component" value="Unassembled WGS sequence"/>
</dbReference>
<dbReference type="RefSeq" id="WP_186976329.1">
    <property type="nucleotide sequence ID" value="NZ_JACOOH010000005.1"/>
</dbReference>
<dbReference type="SUPFAM" id="SSF56300">
    <property type="entry name" value="Metallo-dependent phosphatases"/>
    <property type="match status" value="1"/>
</dbReference>
<dbReference type="Gene3D" id="3.60.21.10">
    <property type="match status" value="1"/>
</dbReference>
<comment type="caution">
    <text evidence="3">The sequence shown here is derived from an EMBL/GenBank/DDBJ whole genome shotgun (WGS) entry which is preliminary data.</text>
</comment>
<evidence type="ECO:0000313" key="3">
    <source>
        <dbReference type="EMBL" id="MBC5621906.1"/>
    </source>
</evidence>
<organism evidence="3 4">
    <name type="scientific">Butyricimonas hominis</name>
    <dbReference type="NCBI Taxonomy" id="2763032"/>
    <lineage>
        <taxon>Bacteria</taxon>
        <taxon>Pseudomonadati</taxon>
        <taxon>Bacteroidota</taxon>
        <taxon>Bacteroidia</taxon>
        <taxon>Bacteroidales</taxon>
        <taxon>Odoribacteraceae</taxon>
        <taxon>Butyricimonas</taxon>
    </lineage>
</organism>
<reference evidence="3 4" key="1">
    <citation type="submission" date="2020-08" db="EMBL/GenBank/DDBJ databases">
        <title>Genome public.</title>
        <authorList>
            <person name="Liu C."/>
            <person name="Sun Q."/>
        </authorList>
    </citation>
    <scope>NUCLEOTIDE SEQUENCE [LARGE SCALE GENOMIC DNA]</scope>
    <source>
        <strain evidence="3 4">NSJ-56</strain>
    </source>
</reference>
<dbReference type="InterPro" id="IPR029052">
    <property type="entry name" value="Metallo-depent_PP-like"/>
</dbReference>
<proteinExistence type="inferred from homology"/>
<comment type="similarity">
    <text evidence="1">Belongs to the metallophosphoesterase superfamily. YfcE family.</text>
</comment>
<dbReference type="PIRSF" id="PIRSF000883">
    <property type="entry name" value="Pesterase_MJ0912"/>
    <property type="match status" value="1"/>
</dbReference>
<evidence type="ECO:0000259" key="2">
    <source>
        <dbReference type="Pfam" id="PF12850"/>
    </source>
</evidence>
<keyword evidence="4" id="KW-1185">Reference proteome</keyword>